<evidence type="ECO:0000256" key="5">
    <source>
        <dbReference type="ARBA" id="ARBA00022525"/>
    </source>
</evidence>
<evidence type="ECO:0000256" key="7">
    <source>
        <dbReference type="ARBA" id="ARBA00023264"/>
    </source>
</evidence>
<dbReference type="InterPro" id="IPR016090">
    <property type="entry name" value="PLA2-like_dom"/>
</dbReference>
<dbReference type="InterPro" id="IPR036444">
    <property type="entry name" value="PLipase_A2_dom_sf"/>
</dbReference>
<reference evidence="19" key="1">
    <citation type="submission" date="2025-08" db="UniProtKB">
        <authorList>
            <consortium name="RefSeq"/>
        </authorList>
    </citation>
    <scope>IDENTIFICATION</scope>
</reference>
<keyword evidence="18" id="KW-1185">Reference proteome</keyword>
<evidence type="ECO:0000259" key="17">
    <source>
        <dbReference type="SMART" id="SM00085"/>
    </source>
</evidence>
<dbReference type="Proteomes" id="UP000694923">
    <property type="component" value="Unplaced"/>
</dbReference>
<comment type="catalytic activity">
    <reaction evidence="10">
        <text>1,2-ditetradecanoyl-sn-glycero-3-phosphocholine + H2O = 1-tetradecanoyl-sn-glycero-3-phosphocholine + tetradecanoate + H(+)</text>
        <dbReference type="Rhea" id="RHEA:54456"/>
        <dbReference type="ChEBI" id="CHEBI:15377"/>
        <dbReference type="ChEBI" id="CHEBI:15378"/>
        <dbReference type="ChEBI" id="CHEBI:30807"/>
        <dbReference type="ChEBI" id="CHEBI:45240"/>
        <dbReference type="ChEBI" id="CHEBI:64489"/>
    </reaction>
</comment>
<keyword evidence="6" id="KW-1015">Disulfide bond</keyword>
<comment type="catalytic activity">
    <reaction evidence="9">
        <text>1-hexadecanoyl-2-(9Z-octadecenoyl)-sn-glycero-3-phospho-(1'-sn-glycerol) + H2O = 1-hexadecanoyl-sn-glycero-3-phospho-(1'-sn-glycerol) + (9Z)-octadecenoate + H(+)</text>
        <dbReference type="Rhea" id="RHEA:40919"/>
        <dbReference type="ChEBI" id="CHEBI:15377"/>
        <dbReference type="ChEBI" id="CHEBI:15378"/>
        <dbReference type="ChEBI" id="CHEBI:30823"/>
        <dbReference type="ChEBI" id="CHEBI:72841"/>
        <dbReference type="ChEBI" id="CHEBI:75158"/>
    </reaction>
    <physiologicalReaction direction="left-to-right" evidence="9">
        <dbReference type="Rhea" id="RHEA:40920"/>
    </physiologicalReaction>
</comment>
<comment type="catalytic activity">
    <reaction evidence="16">
        <text>a 1,2-diacyl-sn-glycero-3-phosphocholine + H2O = a 1-acyl-sn-glycero-3-phosphocholine + a fatty acid + H(+)</text>
        <dbReference type="Rhea" id="RHEA:15801"/>
        <dbReference type="ChEBI" id="CHEBI:15377"/>
        <dbReference type="ChEBI" id="CHEBI:15378"/>
        <dbReference type="ChEBI" id="CHEBI:28868"/>
        <dbReference type="ChEBI" id="CHEBI:57643"/>
        <dbReference type="ChEBI" id="CHEBI:58168"/>
        <dbReference type="EC" id="3.1.1.4"/>
    </reaction>
</comment>
<organism evidence="18 19">
    <name type="scientific">Galeopterus variegatus</name>
    <name type="common">Malayan flying lemur</name>
    <name type="synonym">Cynocephalus variegatus</name>
    <dbReference type="NCBI Taxonomy" id="482537"/>
    <lineage>
        <taxon>Eukaryota</taxon>
        <taxon>Metazoa</taxon>
        <taxon>Chordata</taxon>
        <taxon>Craniata</taxon>
        <taxon>Vertebrata</taxon>
        <taxon>Euteleostomi</taxon>
        <taxon>Mammalia</taxon>
        <taxon>Eutheria</taxon>
        <taxon>Euarchontoglires</taxon>
        <taxon>Dermoptera</taxon>
        <taxon>Cynocephalidae</taxon>
        <taxon>Galeopterus</taxon>
    </lineage>
</organism>
<proteinExistence type="inferred from homology"/>
<comment type="catalytic activity">
    <reaction evidence="14">
        <text>1-hexadecanoyl-2-(9Z,12Z-octadecadienoyl)-sn-glycero-3-phosphoethanolamine + H2O = 1-hexadecanoyl-sn-glycero-3-phosphoethanolamine + (9Z,12Z)-octadecadienoate + H(+)</text>
        <dbReference type="Rhea" id="RHEA:40815"/>
        <dbReference type="ChEBI" id="CHEBI:15377"/>
        <dbReference type="ChEBI" id="CHEBI:15378"/>
        <dbReference type="ChEBI" id="CHEBI:30245"/>
        <dbReference type="ChEBI" id="CHEBI:73004"/>
        <dbReference type="ChEBI" id="CHEBI:73008"/>
    </reaction>
    <physiologicalReaction direction="left-to-right" evidence="14">
        <dbReference type="Rhea" id="RHEA:40816"/>
    </physiologicalReaction>
</comment>
<evidence type="ECO:0000256" key="1">
    <source>
        <dbReference type="ARBA" id="ARBA00004613"/>
    </source>
</evidence>
<comment type="catalytic activity">
    <reaction evidence="13">
        <text>1-hexadecanoyl-2-(9Z-octadecenoyl)-sn-glycero-3-phosphocholine + H2O = 1-hexadecanoyl-sn-glycero-3-phosphocholine + (9Z)-octadecenoate + H(+)</text>
        <dbReference type="Rhea" id="RHEA:38779"/>
        <dbReference type="ChEBI" id="CHEBI:15377"/>
        <dbReference type="ChEBI" id="CHEBI:15378"/>
        <dbReference type="ChEBI" id="CHEBI:30823"/>
        <dbReference type="ChEBI" id="CHEBI:72998"/>
        <dbReference type="ChEBI" id="CHEBI:73001"/>
    </reaction>
    <physiologicalReaction direction="left-to-right" evidence="13">
        <dbReference type="Rhea" id="RHEA:38780"/>
    </physiologicalReaction>
</comment>
<dbReference type="InterPro" id="IPR033112">
    <property type="entry name" value="PLA2_Asp_AS"/>
</dbReference>
<comment type="catalytic activity">
    <reaction evidence="8">
        <text>N,1-dihexadecanoyl-2-(9Z,12Z-octadecadienoyl)-sn-glycero-3-phosphoethanolamine + H2O = N,1-dihexadecanoyl-sn-glycero-3-phosphoethanolamine + (9Z,12Z)-octadecadienoate + H(+)</text>
        <dbReference type="Rhea" id="RHEA:56424"/>
        <dbReference type="ChEBI" id="CHEBI:15377"/>
        <dbReference type="ChEBI" id="CHEBI:15378"/>
        <dbReference type="ChEBI" id="CHEBI:30245"/>
        <dbReference type="ChEBI" id="CHEBI:85334"/>
        <dbReference type="ChEBI" id="CHEBI:85335"/>
    </reaction>
    <physiologicalReaction direction="left-to-right" evidence="8">
        <dbReference type="Rhea" id="RHEA:56425"/>
    </physiologicalReaction>
</comment>
<keyword evidence="7" id="KW-1208">Phospholipid metabolism</keyword>
<keyword evidence="5 16" id="KW-0964">Secreted</keyword>
<evidence type="ECO:0000256" key="10">
    <source>
        <dbReference type="ARBA" id="ARBA00048029"/>
    </source>
</evidence>
<dbReference type="SMART" id="SM00085">
    <property type="entry name" value="PA2c"/>
    <property type="match status" value="1"/>
</dbReference>
<evidence type="ECO:0000313" key="19">
    <source>
        <dbReference type="RefSeq" id="XP_008567589.1"/>
    </source>
</evidence>
<keyword evidence="16" id="KW-0106">Calcium</keyword>
<comment type="subcellular location">
    <subcellularLocation>
        <location evidence="1 16">Secreted</location>
    </subcellularLocation>
</comment>
<sequence length="117" mass="12941">MIKCAIPGSKPYLEFNDYGCYCGLGGSGTPVDDVDQCCYTHDNCYDQAMKLKSCKTLLDNPYTNSYSFSCSGTEITCSSGNSDCDAFICNCDRQAAICFSEAPYNKENKDLDRNKYC</sequence>
<keyword evidence="16" id="KW-0378">Hydrolase</keyword>
<comment type="cofactor">
    <cofactor evidence="16">
        <name>Ca(2+)</name>
        <dbReference type="ChEBI" id="CHEBI:29108"/>
    </cofactor>
</comment>
<dbReference type="Pfam" id="PF00068">
    <property type="entry name" value="Phospholip_A2_1"/>
    <property type="match status" value="1"/>
</dbReference>
<evidence type="ECO:0000256" key="8">
    <source>
        <dbReference type="ARBA" id="ARBA00047535"/>
    </source>
</evidence>
<dbReference type="GeneID" id="103587801"/>
<evidence type="ECO:0000256" key="15">
    <source>
        <dbReference type="RuleBase" id="RU003654"/>
    </source>
</evidence>
<dbReference type="CDD" id="cd00125">
    <property type="entry name" value="PLA2c"/>
    <property type="match status" value="1"/>
</dbReference>
<keyword evidence="16" id="KW-0443">Lipid metabolism</keyword>
<evidence type="ECO:0000313" key="18">
    <source>
        <dbReference type="Proteomes" id="UP000694923"/>
    </source>
</evidence>
<evidence type="ECO:0000256" key="12">
    <source>
        <dbReference type="ARBA" id="ARBA00048227"/>
    </source>
</evidence>
<dbReference type="SUPFAM" id="SSF48619">
    <property type="entry name" value="Phospholipase A2, PLA2"/>
    <property type="match status" value="1"/>
</dbReference>
<name>A0ABM0QGU8_GALVR</name>
<comment type="catalytic activity">
    <reaction evidence="12">
        <text>1,2-dihexadecanoyl-sn-glycero-3-phosphocholine + H2O = 1-hexadecanoyl-sn-glycero-3-phosphocholine + hexadecanoate + H(+)</text>
        <dbReference type="Rhea" id="RHEA:41223"/>
        <dbReference type="ChEBI" id="CHEBI:7896"/>
        <dbReference type="ChEBI" id="CHEBI:15377"/>
        <dbReference type="ChEBI" id="CHEBI:15378"/>
        <dbReference type="ChEBI" id="CHEBI:72998"/>
        <dbReference type="ChEBI" id="CHEBI:72999"/>
    </reaction>
    <physiologicalReaction direction="left-to-right" evidence="12">
        <dbReference type="Rhea" id="RHEA:41224"/>
    </physiologicalReaction>
</comment>
<gene>
    <name evidence="19" type="primary">PLA2G1B</name>
</gene>
<dbReference type="Gene3D" id="1.20.90.10">
    <property type="entry name" value="Phospholipase A2 domain"/>
    <property type="match status" value="1"/>
</dbReference>
<dbReference type="PRINTS" id="PR00389">
    <property type="entry name" value="PHPHLIPASEA2"/>
</dbReference>
<dbReference type="RefSeq" id="XP_008567589.1">
    <property type="nucleotide sequence ID" value="XM_008569367.1"/>
</dbReference>
<dbReference type="EC" id="3.1.1.4" evidence="3 16"/>
<accession>A0ABM0QGU8</accession>
<evidence type="ECO:0000256" key="14">
    <source>
        <dbReference type="ARBA" id="ARBA00049039"/>
    </source>
</evidence>
<evidence type="ECO:0000256" key="11">
    <source>
        <dbReference type="ARBA" id="ARBA00048221"/>
    </source>
</evidence>
<dbReference type="PANTHER" id="PTHR11716">
    <property type="entry name" value="PHOSPHOLIPASE A2 FAMILY MEMBER"/>
    <property type="match status" value="1"/>
</dbReference>
<evidence type="ECO:0000256" key="2">
    <source>
        <dbReference type="ARBA" id="ARBA00007056"/>
    </source>
</evidence>
<evidence type="ECO:0000256" key="3">
    <source>
        <dbReference type="ARBA" id="ARBA00013278"/>
    </source>
</evidence>
<dbReference type="InterPro" id="IPR033113">
    <property type="entry name" value="PLA2_histidine"/>
</dbReference>
<evidence type="ECO:0000256" key="9">
    <source>
        <dbReference type="ARBA" id="ARBA00048015"/>
    </source>
</evidence>
<evidence type="ECO:0000256" key="13">
    <source>
        <dbReference type="ARBA" id="ARBA00048699"/>
    </source>
</evidence>
<protein>
    <recommendedName>
        <fullName evidence="4 16">Phospholipase A2</fullName>
        <ecNumber evidence="3 16">3.1.1.4</ecNumber>
    </recommendedName>
</protein>
<dbReference type="PROSITE" id="PS00118">
    <property type="entry name" value="PA2_HIS"/>
    <property type="match status" value="1"/>
</dbReference>
<dbReference type="PROSITE" id="PS00119">
    <property type="entry name" value="PA2_ASP"/>
    <property type="match status" value="1"/>
</dbReference>
<comment type="catalytic activity">
    <reaction evidence="11">
        <text>N-hexadecanoyl-1,2-di-(9Z-octadecenoyl)-sn-glycero-3-phosphoethanolamine + H2O = N-hexadecanoyl-1-(9Z-octadecenoyl)-sn-glycero-3-phosphoethanolamine + (9Z)-octadecenoate + H(+)</text>
        <dbReference type="Rhea" id="RHEA:45424"/>
        <dbReference type="ChEBI" id="CHEBI:15377"/>
        <dbReference type="ChEBI" id="CHEBI:15378"/>
        <dbReference type="ChEBI" id="CHEBI:30823"/>
        <dbReference type="ChEBI" id="CHEBI:78097"/>
        <dbReference type="ChEBI" id="CHEBI:85217"/>
    </reaction>
    <physiologicalReaction direction="left-to-right" evidence="11">
        <dbReference type="Rhea" id="RHEA:45425"/>
    </physiologicalReaction>
</comment>
<comment type="similarity">
    <text evidence="2 15">Belongs to the phospholipase A2 family.</text>
</comment>
<dbReference type="InterPro" id="IPR001211">
    <property type="entry name" value="PLA2"/>
</dbReference>
<feature type="domain" description="Phospholipase A2-like central" evidence="17">
    <location>
        <begin position="1"/>
        <end position="117"/>
    </location>
</feature>
<dbReference type="PANTHER" id="PTHR11716:SF94">
    <property type="entry name" value="PHOSPHOLIPASE A2"/>
    <property type="match status" value="1"/>
</dbReference>
<evidence type="ECO:0000256" key="6">
    <source>
        <dbReference type="ARBA" id="ARBA00023157"/>
    </source>
</evidence>
<evidence type="ECO:0000256" key="4">
    <source>
        <dbReference type="ARBA" id="ARBA00021721"/>
    </source>
</evidence>
<evidence type="ECO:0000256" key="16">
    <source>
        <dbReference type="RuleBase" id="RU361236"/>
    </source>
</evidence>